<proteinExistence type="predicted"/>
<reference evidence="1 2" key="1">
    <citation type="submission" date="2015-08" db="EMBL/GenBank/DDBJ databases">
        <title>Next Generation Sequencing and Analysis of the Genome of Puccinia sorghi L Schw, the Causal Agent of Maize Common Rust.</title>
        <authorList>
            <person name="Rochi L."/>
            <person name="Burguener G."/>
            <person name="Darino M."/>
            <person name="Turjanski A."/>
            <person name="Kreff E."/>
            <person name="Dieguez M.J."/>
            <person name="Sacco F."/>
        </authorList>
    </citation>
    <scope>NUCLEOTIDE SEQUENCE [LARGE SCALE GENOMIC DNA]</scope>
    <source>
        <strain evidence="1 2">RO10H11247</strain>
    </source>
</reference>
<name>A0A0L6VU10_9BASI</name>
<protein>
    <submittedName>
        <fullName evidence="1">Uncharacterized protein</fullName>
    </submittedName>
</protein>
<sequence>MEVRNSKKKTPQHPASLLVQVELIAAVCDYPEIQKLIGYTSHSATKLSHGKYSKFNPTIKNQKLEKDQIKFKVVDPKNLISGILELHSQTVWGLEKKQWISSRNKKKQIDHLNKNVDQFSEDDYEKWLEKEKNPLENNNRIKSNHKPSFKLLPIHLMLLISQHTLPSIFGDAYANWIKIFTIFIPFIVKFQKSSQSESINSWYHLESLMELAMDYVKDENKAQRYLFHLTS</sequence>
<keyword evidence="2" id="KW-1185">Reference proteome</keyword>
<comment type="caution">
    <text evidence="1">The sequence shown here is derived from an EMBL/GenBank/DDBJ whole genome shotgun (WGS) entry which is preliminary data.</text>
</comment>
<dbReference type="EMBL" id="LAVV01001244">
    <property type="protein sequence ID" value="KNZ63690.1"/>
    <property type="molecule type" value="Genomic_DNA"/>
</dbReference>
<dbReference type="VEuPathDB" id="FungiDB:VP01_1111g1"/>
<dbReference type="AlphaFoldDB" id="A0A0L6VU10"/>
<accession>A0A0L6VU10</accession>
<dbReference type="STRING" id="27349.A0A0L6VU10"/>
<gene>
    <name evidence="1" type="ORF">VP01_1111g1</name>
</gene>
<evidence type="ECO:0000313" key="1">
    <source>
        <dbReference type="EMBL" id="KNZ63690.1"/>
    </source>
</evidence>
<evidence type="ECO:0000313" key="2">
    <source>
        <dbReference type="Proteomes" id="UP000037035"/>
    </source>
</evidence>
<dbReference type="Proteomes" id="UP000037035">
    <property type="component" value="Unassembled WGS sequence"/>
</dbReference>
<organism evidence="1 2">
    <name type="scientific">Puccinia sorghi</name>
    <dbReference type="NCBI Taxonomy" id="27349"/>
    <lineage>
        <taxon>Eukaryota</taxon>
        <taxon>Fungi</taxon>
        <taxon>Dikarya</taxon>
        <taxon>Basidiomycota</taxon>
        <taxon>Pucciniomycotina</taxon>
        <taxon>Pucciniomycetes</taxon>
        <taxon>Pucciniales</taxon>
        <taxon>Pucciniaceae</taxon>
        <taxon>Puccinia</taxon>
    </lineage>
</organism>